<comment type="similarity">
    <text evidence="2">Belongs to the methyltransferase superfamily. Trimethylguanosine synthase family.</text>
</comment>
<dbReference type="AlphaFoldDB" id="A0A1R3I8P6"/>
<dbReference type="GO" id="GO:0005634">
    <property type="term" value="C:nucleus"/>
    <property type="evidence" value="ECO:0007669"/>
    <property type="project" value="EnsemblPlants"/>
</dbReference>
<evidence type="ECO:0000256" key="3">
    <source>
        <dbReference type="ARBA" id="ARBA00047418"/>
    </source>
</evidence>
<dbReference type="Proteomes" id="UP000188268">
    <property type="component" value="Unassembled WGS sequence"/>
</dbReference>
<dbReference type="Gene3D" id="3.40.50.150">
    <property type="entry name" value="Vaccinia Virus protein VP39"/>
    <property type="match status" value="1"/>
</dbReference>
<dbReference type="InterPro" id="IPR001202">
    <property type="entry name" value="WW_dom"/>
</dbReference>
<dbReference type="OMA" id="GYFLFNT"/>
<dbReference type="InterPro" id="IPR019012">
    <property type="entry name" value="RNA_cap_Gua-N2-MeTrfase"/>
</dbReference>
<evidence type="ECO:0000256" key="6">
    <source>
        <dbReference type="ARBA" id="ARBA00049075"/>
    </source>
</evidence>
<comment type="catalytic activity">
    <reaction evidence="4">
        <text>a 5'-end (N(7)-methyl 5'-triphosphoguanosine)-ribonucleoside in snoRNA + S-adenosyl-L-methionine = a 5'-end (N(2),N(7)-dimethyl 5'-triphosphoguanosine)-ribonucleoside in snoRNA + S-adenosyl-L-homocysteine + H(+)</text>
        <dbReference type="Rhea" id="RHEA:78475"/>
        <dbReference type="Rhea" id="RHEA-COMP:19086"/>
        <dbReference type="Rhea" id="RHEA-COMP:19088"/>
        <dbReference type="ChEBI" id="CHEBI:15378"/>
        <dbReference type="ChEBI" id="CHEBI:57856"/>
        <dbReference type="ChEBI" id="CHEBI:59789"/>
        <dbReference type="ChEBI" id="CHEBI:156461"/>
        <dbReference type="ChEBI" id="CHEBI:172880"/>
    </reaction>
    <physiologicalReaction direction="left-to-right" evidence="4">
        <dbReference type="Rhea" id="RHEA:78476"/>
    </physiologicalReaction>
</comment>
<dbReference type="EMBL" id="AWWV01010507">
    <property type="protein sequence ID" value="OMO78928.1"/>
    <property type="molecule type" value="Genomic_DNA"/>
</dbReference>
<organism evidence="9 10">
    <name type="scientific">Corchorus capsularis</name>
    <name type="common">Jute</name>
    <dbReference type="NCBI Taxonomy" id="210143"/>
    <lineage>
        <taxon>Eukaryota</taxon>
        <taxon>Viridiplantae</taxon>
        <taxon>Streptophyta</taxon>
        <taxon>Embryophyta</taxon>
        <taxon>Tracheophyta</taxon>
        <taxon>Spermatophyta</taxon>
        <taxon>Magnoliopsida</taxon>
        <taxon>eudicotyledons</taxon>
        <taxon>Gunneridae</taxon>
        <taxon>Pentapetalae</taxon>
        <taxon>rosids</taxon>
        <taxon>malvids</taxon>
        <taxon>Malvales</taxon>
        <taxon>Malvaceae</taxon>
        <taxon>Grewioideae</taxon>
        <taxon>Apeibeae</taxon>
        <taxon>Corchorus</taxon>
    </lineage>
</organism>
<dbReference type="CDD" id="cd02440">
    <property type="entry name" value="AdoMet_MTases"/>
    <property type="match status" value="1"/>
</dbReference>
<dbReference type="Gene3D" id="2.20.70.10">
    <property type="match status" value="1"/>
</dbReference>
<dbReference type="Gramene" id="OMO78928">
    <property type="protein sequence ID" value="OMO78928"/>
    <property type="gene ID" value="CCACVL1_14012"/>
</dbReference>
<dbReference type="PANTHER" id="PTHR14741">
    <property type="entry name" value="S-ADENOSYLMETHIONINE-DEPENDENT METHYLTRANSFERASE RELATED"/>
    <property type="match status" value="1"/>
</dbReference>
<evidence type="ECO:0000256" key="2">
    <source>
        <dbReference type="ARBA" id="ARBA00025783"/>
    </source>
</evidence>
<keyword evidence="9" id="KW-0808">Transferase</keyword>
<dbReference type="Pfam" id="PF09445">
    <property type="entry name" value="Methyltransf_15"/>
    <property type="match status" value="1"/>
</dbReference>
<evidence type="ECO:0000256" key="7">
    <source>
        <dbReference type="ARBA" id="ARBA00049790"/>
    </source>
</evidence>
<comment type="catalytic activity">
    <reaction evidence="5">
        <text>a 5'-end (N(2),N(7)-dimethyl 5'-triphosphoguanosine)-ribonucleoside in snRNA + S-adenosyl-L-methionine = a 5'-end (N(2),N(2),N(7)-trimethyl 5'-triphosphoguanosine)-ribonucleoside in snRNA + S-adenosyl-L-homocysteine + H(+)</text>
        <dbReference type="Rhea" id="RHEA:78479"/>
        <dbReference type="Rhea" id="RHEA-COMP:19087"/>
        <dbReference type="Rhea" id="RHEA-COMP:19089"/>
        <dbReference type="ChEBI" id="CHEBI:15378"/>
        <dbReference type="ChEBI" id="CHEBI:57856"/>
        <dbReference type="ChEBI" id="CHEBI:59789"/>
        <dbReference type="ChEBI" id="CHEBI:167623"/>
        <dbReference type="ChEBI" id="CHEBI:172880"/>
    </reaction>
    <physiologicalReaction direction="left-to-right" evidence="5">
        <dbReference type="Rhea" id="RHEA:78480"/>
    </physiologicalReaction>
</comment>
<dbReference type="PANTHER" id="PTHR14741:SF32">
    <property type="entry name" value="TRIMETHYLGUANOSINE SYNTHASE"/>
    <property type="match status" value="1"/>
</dbReference>
<evidence type="ECO:0000256" key="5">
    <source>
        <dbReference type="ARBA" id="ARBA00048763"/>
    </source>
</evidence>
<evidence type="ECO:0000256" key="4">
    <source>
        <dbReference type="ARBA" id="ARBA00048740"/>
    </source>
</evidence>
<comment type="caution">
    <text evidence="9">The sequence shown here is derived from an EMBL/GenBank/DDBJ whole genome shotgun (WGS) entry which is preliminary data.</text>
</comment>
<dbReference type="PROSITE" id="PS50020">
    <property type="entry name" value="WW_DOMAIN_2"/>
    <property type="match status" value="1"/>
</dbReference>
<comment type="catalytic activity">
    <reaction evidence="6">
        <text>a 5'-end (N(7)-methyl 5'-triphosphoguanosine)-ribonucleoside in snRNA + S-adenosyl-L-methionine = a 5'-end (N(2),N(7)-dimethyl 5'-triphosphoguanosine)-ribonucleoside in snRNA + S-adenosyl-L-homocysteine + H(+)</text>
        <dbReference type="Rhea" id="RHEA:78471"/>
        <dbReference type="Rhea" id="RHEA-COMP:19085"/>
        <dbReference type="Rhea" id="RHEA-COMP:19087"/>
        <dbReference type="ChEBI" id="CHEBI:15378"/>
        <dbReference type="ChEBI" id="CHEBI:57856"/>
        <dbReference type="ChEBI" id="CHEBI:59789"/>
        <dbReference type="ChEBI" id="CHEBI:156461"/>
        <dbReference type="ChEBI" id="CHEBI:172880"/>
    </reaction>
    <physiologicalReaction direction="left-to-right" evidence="6">
        <dbReference type="Rhea" id="RHEA:78472"/>
    </physiologicalReaction>
</comment>
<protein>
    <recommendedName>
        <fullName evidence="1">Trimethylguanosine synthase</fullName>
    </recommendedName>
    <alternativeName>
        <fullName evidence="7">Cap-specific guanine-N(2) methyltransferase</fullName>
    </alternativeName>
</protein>
<dbReference type="GO" id="GO:0071164">
    <property type="term" value="F:RNA cap trimethylguanosine synthase activity"/>
    <property type="evidence" value="ECO:0007669"/>
    <property type="project" value="EnsemblPlants"/>
</dbReference>
<feature type="domain" description="WW" evidence="8">
    <location>
        <begin position="273"/>
        <end position="301"/>
    </location>
</feature>
<sequence>MLSYAGTMVLGRLDNLLGYGKVKTLSDSSTLPEDMELAEEMNALGLPLSFHTNKDTRSEMARSKKKSVRRKHRHEDTEELLEFSTVSEMEIVSPPTFHDNSSSSFCSMSMLGQSESSYHDIAVAVNESQDPDCKQEDSASLARTSYGSVMEQNGDGISDLVTNDGSDYDIARVSGTIFKEDEDIAVNSSSLGAGVLLECCVMEPDLDLCKNEPDRSLMENECCECSSGAHCNEKSEKLCYDNGPEQLPVSELYSTNSDVLDCDDNDHTYFGDWNVYWDSFYMRNYFYNVKTQVSTWDPPPGMENLVLDTHNDKPNQMTTESLQISVHESRLEEILSDELSNGTGLTAASSLTMPSISKSLEQAGEYCEISGSCDGEVTLGLISDAQGIVDSMIKISTGTISDDDDDDIPLETVTSAKDQVDTLLVAPTKKGKKKTRRRAQGKLSRDNEELQFQGMFEEHSAIIGKYWCQRYLLFSRFDEGIKMDEEGWFSVTPELIARHHASRCGNGIVVDAFTGAGGNAIQFAQRSSHVIAIDIDPKKIEYAYHNAAVYGVNDRIDFVMGDFFVLAPKLKADTVFLSPPWGGPDYTKVEIYDLKTMLRPCDGYFLFNVAKKIACRIVMFLPRNVDVNQLAELSLSSEPPWSVEVEKNFLNGKLKAITAYFTETAVSGQ</sequence>
<dbReference type="CDD" id="cd00201">
    <property type="entry name" value="WW"/>
    <property type="match status" value="1"/>
</dbReference>
<dbReference type="STRING" id="210143.A0A1R3I8P6"/>
<evidence type="ECO:0000313" key="10">
    <source>
        <dbReference type="Proteomes" id="UP000188268"/>
    </source>
</evidence>
<evidence type="ECO:0000256" key="1">
    <source>
        <dbReference type="ARBA" id="ARBA00018517"/>
    </source>
</evidence>
<reference evidence="9 10" key="1">
    <citation type="submission" date="2013-09" db="EMBL/GenBank/DDBJ databases">
        <title>Corchorus capsularis genome sequencing.</title>
        <authorList>
            <person name="Alam M."/>
            <person name="Haque M.S."/>
            <person name="Islam M.S."/>
            <person name="Emdad E.M."/>
            <person name="Islam M.M."/>
            <person name="Ahmed B."/>
            <person name="Halim A."/>
            <person name="Hossen Q.M.M."/>
            <person name="Hossain M.Z."/>
            <person name="Ahmed R."/>
            <person name="Khan M.M."/>
            <person name="Islam R."/>
            <person name="Rashid M.M."/>
            <person name="Khan S.A."/>
            <person name="Rahman M.S."/>
            <person name="Alam M."/>
        </authorList>
    </citation>
    <scope>NUCLEOTIDE SEQUENCE [LARGE SCALE GENOMIC DNA]</scope>
    <source>
        <strain evidence="10">cv. CVL-1</strain>
        <tissue evidence="9">Whole seedling</tissue>
    </source>
</reference>
<accession>A0A1R3I8P6</accession>
<proteinExistence type="inferred from homology"/>
<dbReference type="SUPFAM" id="SSF53335">
    <property type="entry name" value="S-adenosyl-L-methionine-dependent methyltransferases"/>
    <property type="match status" value="1"/>
</dbReference>
<gene>
    <name evidence="9" type="ORF">CCACVL1_14012</name>
</gene>
<keyword evidence="9" id="KW-0489">Methyltransferase</keyword>
<dbReference type="GO" id="GO:0009409">
    <property type="term" value="P:response to cold"/>
    <property type="evidence" value="ECO:0007669"/>
    <property type="project" value="EnsemblPlants"/>
</dbReference>
<dbReference type="InterPro" id="IPR029063">
    <property type="entry name" value="SAM-dependent_MTases_sf"/>
</dbReference>
<name>A0A1R3I8P6_COCAP</name>
<evidence type="ECO:0000259" key="8">
    <source>
        <dbReference type="PROSITE" id="PS50020"/>
    </source>
</evidence>
<dbReference type="FunFam" id="3.40.50.150:FF:000305">
    <property type="entry name" value="S-adenosyl-L-methionine-dependent methyltransferase superfamily protein"/>
    <property type="match status" value="1"/>
</dbReference>
<dbReference type="OrthoDB" id="194443at2759"/>
<keyword evidence="10" id="KW-1185">Reference proteome</keyword>
<evidence type="ECO:0000313" key="9">
    <source>
        <dbReference type="EMBL" id="OMO78928.1"/>
    </source>
</evidence>
<dbReference type="PROSITE" id="PS01159">
    <property type="entry name" value="WW_DOMAIN_1"/>
    <property type="match status" value="1"/>
</dbReference>
<comment type="catalytic activity">
    <reaction evidence="3">
        <text>a 5'-end (N(2),N(7)-dimethyl 5'-triphosphoguanosine)-ribonucleoside in snoRNA + S-adenosyl-L-methionine = a 5'-end (N(2),N(2),N(7)-trimethyl 5'-triphosphoguanosine)-ribonucleoside in snoRNA + S-adenosyl-L-homocysteine + H(+)</text>
        <dbReference type="Rhea" id="RHEA:78507"/>
        <dbReference type="Rhea" id="RHEA-COMP:19088"/>
        <dbReference type="Rhea" id="RHEA-COMP:19090"/>
        <dbReference type="ChEBI" id="CHEBI:15378"/>
        <dbReference type="ChEBI" id="CHEBI:57856"/>
        <dbReference type="ChEBI" id="CHEBI:59789"/>
        <dbReference type="ChEBI" id="CHEBI:167623"/>
        <dbReference type="ChEBI" id="CHEBI:172880"/>
    </reaction>
    <physiologicalReaction direction="left-to-right" evidence="3">
        <dbReference type="Rhea" id="RHEA:78508"/>
    </physiologicalReaction>
</comment>